<gene>
    <name evidence="1" type="ORF">S01H1_50400</name>
</gene>
<evidence type="ECO:0000313" key="1">
    <source>
        <dbReference type="EMBL" id="GAG28029.1"/>
    </source>
</evidence>
<name>X0WAU0_9ZZZZ</name>
<proteinExistence type="predicted"/>
<dbReference type="EMBL" id="BARS01032474">
    <property type="protein sequence ID" value="GAG28029.1"/>
    <property type="molecule type" value="Genomic_DNA"/>
</dbReference>
<comment type="caution">
    <text evidence="1">The sequence shown here is derived from an EMBL/GenBank/DDBJ whole genome shotgun (WGS) entry which is preliminary data.</text>
</comment>
<sequence length="112" mass="11806">AQRHELFGSALTNVEKMSADEFLAGVISLPVAEQVARLENSAHDGQEALRGMDAVHGGGATKYVDSLASMGYESLMPTAPAAVASELMFPDDPAKQARFDAYEAANPAPEVK</sequence>
<dbReference type="AlphaFoldDB" id="X0WAU0"/>
<accession>X0WAU0</accession>
<feature type="non-terminal residue" evidence="1">
    <location>
        <position position="1"/>
    </location>
</feature>
<reference evidence="1" key="1">
    <citation type="journal article" date="2014" name="Front. Microbiol.">
        <title>High frequency of phylogenetically diverse reductive dehalogenase-homologous genes in deep subseafloor sedimentary metagenomes.</title>
        <authorList>
            <person name="Kawai M."/>
            <person name="Futagami T."/>
            <person name="Toyoda A."/>
            <person name="Takaki Y."/>
            <person name="Nishi S."/>
            <person name="Hori S."/>
            <person name="Arai W."/>
            <person name="Tsubouchi T."/>
            <person name="Morono Y."/>
            <person name="Uchiyama I."/>
            <person name="Ito T."/>
            <person name="Fujiyama A."/>
            <person name="Inagaki F."/>
            <person name="Takami H."/>
        </authorList>
    </citation>
    <scope>NUCLEOTIDE SEQUENCE</scope>
    <source>
        <strain evidence="1">Expedition CK06-06</strain>
    </source>
</reference>
<organism evidence="1">
    <name type="scientific">marine sediment metagenome</name>
    <dbReference type="NCBI Taxonomy" id="412755"/>
    <lineage>
        <taxon>unclassified sequences</taxon>
        <taxon>metagenomes</taxon>
        <taxon>ecological metagenomes</taxon>
    </lineage>
</organism>
<protein>
    <submittedName>
        <fullName evidence="1">Uncharacterized protein</fullName>
    </submittedName>
</protein>